<feature type="region of interest" description="Disordered" evidence="1">
    <location>
        <begin position="202"/>
        <end position="238"/>
    </location>
</feature>
<dbReference type="VEuPathDB" id="FungiDB:PYU1_G011270"/>
<name>K3X246_GLOUD</name>
<evidence type="ECO:0000256" key="1">
    <source>
        <dbReference type="SAM" id="MobiDB-lite"/>
    </source>
</evidence>
<organism evidence="3 4">
    <name type="scientific">Globisporangium ultimum (strain ATCC 200006 / CBS 805.95 / DAOM BR144)</name>
    <name type="common">Pythium ultimum</name>
    <dbReference type="NCBI Taxonomy" id="431595"/>
    <lineage>
        <taxon>Eukaryota</taxon>
        <taxon>Sar</taxon>
        <taxon>Stramenopiles</taxon>
        <taxon>Oomycota</taxon>
        <taxon>Peronosporomycetes</taxon>
        <taxon>Pythiales</taxon>
        <taxon>Pythiaceae</taxon>
        <taxon>Globisporangium</taxon>
    </lineage>
</organism>
<dbReference type="HOGENOM" id="CLU_315576_0_0_1"/>
<keyword evidence="4" id="KW-1185">Reference proteome</keyword>
<feature type="region of interest" description="Disordered" evidence="1">
    <location>
        <begin position="1"/>
        <end position="23"/>
    </location>
</feature>
<feature type="compositionally biased region" description="Basic and acidic residues" evidence="1">
    <location>
        <begin position="8"/>
        <end position="20"/>
    </location>
</feature>
<reference evidence="4" key="1">
    <citation type="journal article" date="2010" name="Genome Biol.">
        <title>Genome sequence of the necrotrophic plant pathogen Pythium ultimum reveals original pathogenicity mechanisms and effector repertoire.</title>
        <authorList>
            <person name="Levesque C.A."/>
            <person name="Brouwer H."/>
            <person name="Cano L."/>
            <person name="Hamilton J.P."/>
            <person name="Holt C."/>
            <person name="Huitema E."/>
            <person name="Raffaele S."/>
            <person name="Robideau G.P."/>
            <person name="Thines M."/>
            <person name="Win J."/>
            <person name="Zerillo M.M."/>
            <person name="Beakes G.W."/>
            <person name="Boore J.L."/>
            <person name="Busam D."/>
            <person name="Dumas B."/>
            <person name="Ferriera S."/>
            <person name="Fuerstenberg S.I."/>
            <person name="Gachon C.M."/>
            <person name="Gaulin E."/>
            <person name="Govers F."/>
            <person name="Grenville-Briggs L."/>
            <person name="Horner N."/>
            <person name="Hostetler J."/>
            <person name="Jiang R.H."/>
            <person name="Johnson J."/>
            <person name="Krajaejun T."/>
            <person name="Lin H."/>
            <person name="Meijer H.J."/>
            <person name="Moore B."/>
            <person name="Morris P."/>
            <person name="Phuntmart V."/>
            <person name="Puiu D."/>
            <person name="Shetty J."/>
            <person name="Stajich J.E."/>
            <person name="Tripathy S."/>
            <person name="Wawra S."/>
            <person name="van West P."/>
            <person name="Whitty B.R."/>
            <person name="Coutinho P.M."/>
            <person name="Henrissat B."/>
            <person name="Martin F."/>
            <person name="Thomas P.D."/>
            <person name="Tyler B.M."/>
            <person name="De Vries R.P."/>
            <person name="Kamoun S."/>
            <person name="Yandell M."/>
            <person name="Tisserat N."/>
            <person name="Buell C.R."/>
        </authorList>
    </citation>
    <scope>NUCLEOTIDE SEQUENCE</scope>
    <source>
        <strain evidence="4">DAOM:BR144</strain>
    </source>
</reference>
<evidence type="ECO:0008006" key="5">
    <source>
        <dbReference type="Google" id="ProtNLM"/>
    </source>
</evidence>
<dbReference type="EMBL" id="GL376562">
    <property type="status" value="NOT_ANNOTATED_CDS"/>
    <property type="molecule type" value="Genomic_DNA"/>
</dbReference>
<dbReference type="EnsemblProtists" id="PYU1_T011295">
    <property type="protein sequence ID" value="PYU1_T011295"/>
    <property type="gene ID" value="PYU1_G011270"/>
</dbReference>
<sequence>MLQQPLPPHDELDPLDAHLDDLEEPGTNFLQDFLVRPIDASMTATPMSNVTDTPQSVMNGYTSEDTDYSVSTPSDEQMYQDMSFLQSADTDELVQVVADFEDLTALTPQQQQKFAGKVIKGKTSKYRGVTQTSKTSWGAKYSAKRITNTCKTPDEAAHAYDQYLKQHYPQKYSKFANFCEKCGRFVNPLGLPEYKNECGCSDKSRNGGSPGSEHYPGDVTSPESSAAGSPRNPAEGEGIGYRVSNLSVGSMKFSFSDDNEKFFDESFNMVAGMSADMDADMQPSEPTYPGFEPPPLQKRDSIPLAVISSAVESFTKEDNLDQIIEDISRPSASSSFMKPLPIQNSEQGMKSDLQHSIEPTSTSSTYADFSMDELQDLSEYFLTDQFVPGESMNSVESVKSAANQQPLRSGKQSNYKKIHSLDFDTGDFTEDGIIKQESVADIDAMAALMHPSRPHAMAPSALSPFPAIIDIQTPFLEKYWRNDRKNIQCFPYCPEHGDYYRVRIENLQHRCKGVCRAAVKARITIPTSQLLNQQGLLVLARCNSTFSRNEVLTSQSYLNAAEMKTLQSLSAVGVVDLFTPTADGVQFEVTFYPDVWKFEFDLPKKRRNISANSPMETEQDHLGSEFLYFFEIDVFYSPEKMSFQRLGHSESINFQIGNTRTLLRQRNKMTEDSTPTADSDRVLDADTLPEKKKVKMYRGQKEVTSSASISEEFDPSMIAKDKPTHSYITGEGISSSSKRGEWIDPKKPMDVDNYFRMDSKDSMFDMEVGDGPPVLSPEAWKSQHDHETQSSNYNPYLSPKPKELGVDTRTQTAAGMAHGDAAHRPQKDLQAPEAYSLSKLFTYSLLCILLGIVYVPVGFLLFVAFLVLPPLAPSVVRTLDALSDSDLRNANSSLISTDSRCELNRLQLDVEAGRGKMFRYHSNGAVWSRFVYFMGVKLIVSVVAFVPTLVLSLFSLLLFPIRPVSRGLMSAACSCVLWTREYTRSSVGKPLTSAAVVAQREPKDPIGDLV</sequence>
<keyword evidence="2" id="KW-0472">Membrane</keyword>
<dbReference type="OMA" id="PGTNFLQ"/>
<evidence type="ECO:0000313" key="4">
    <source>
        <dbReference type="Proteomes" id="UP000019132"/>
    </source>
</evidence>
<reference evidence="4" key="2">
    <citation type="submission" date="2010-04" db="EMBL/GenBank/DDBJ databases">
        <authorList>
            <person name="Buell R."/>
            <person name="Hamilton J."/>
            <person name="Hostetler J."/>
        </authorList>
    </citation>
    <scope>NUCLEOTIDE SEQUENCE [LARGE SCALE GENOMIC DNA]</scope>
    <source>
        <strain evidence="4">DAOM:BR144</strain>
    </source>
</reference>
<feature type="transmembrane region" description="Helical" evidence="2">
    <location>
        <begin position="840"/>
        <end position="868"/>
    </location>
</feature>
<dbReference type="InParanoid" id="K3X246"/>
<accession>K3X246</accession>
<evidence type="ECO:0000313" key="3">
    <source>
        <dbReference type="EnsemblProtists" id="PYU1_T011295"/>
    </source>
</evidence>
<keyword evidence="2" id="KW-1133">Transmembrane helix</keyword>
<dbReference type="Proteomes" id="UP000019132">
    <property type="component" value="Unassembled WGS sequence"/>
</dbReference>
<dbReference type="AlphaFoldDB" id="K3X246"/>
<feature type="region of interest" description="Disordered" evidence="1">
    <location>
        <begin position="721"/>
        <end position="744"/>
    </location>
</feature>
<dbReference type="eggNOG" id="ENOG502R3NU">
    <property type="taxonomic scope" value="Eukaryota"/>
</dbReference>
<proteinExistence type="predicted"/>
<feature type="region of interest" description="Disordered" evidence="1">
    <location>
        <begin position="774"/>
        <end position="799"/>
    </location>
</feature>
<feature type="transmembrane region" description="Helical" evidence="2">
    <location>
        <begin position="930"/>
        <end position="959"/>
    </location>
</feature>
<keyword evidence="2" id="KW-0812">Transmembrane</keyword>
<protein>
    <recommendedName>
        <fullName evidence="5">Transmembrane protein</fullName>
    </recommendedName>
</protein>
<reference evidence="3" key="3">
    <citation type="submission" date="2015-02" db="UniProtKB">
        <authorList>
            <consortium name="EnsemblProtists"/>
        </authorList>
    </citation>
    <scope>IDENTIFICATION</scope>
    <source>
        <strain evidence="3">DAOM BR144</strain>
    </source>
</reference>
<evidence type="ECO:0000256" key="2">
    <source>
        <dbReference type="SAM" id="Phobius"/>
    </source>
</evidence>